<dbReference type="PROSITE" id="PS50850">
    <property type="entry name" value="MFS"/>
    <property type="match status" value="1"/>
</dbReference>
<evidence type="ECO:0000313" key="12">
    <source>
        <dbReference type="Proteomes" id="UP000092600"/>
    </source>
</evidence>
<evidence type="ECO:0000256" key="6">
    <source>
        <dbReference type="ARBA" id="ARBA00023136"/>
    </source>
</evidence>
<dbReference type="EMBL" id="LSRQ01004132">
    <property type="protein sequence ID" value="OAY69959.1"/>
    <property type="molecule type" value="Genomic_DNA"/>
</dbReference>
<reference evidence="11 12" key="1">
    <citation type="journal article" date="2016" name="DNA Res.">
        <title>The draft genome of MD-2 pineapple using hybrid error correction of long reads.</title>
        <authorList>
            <person name="Redwan R.M."/>
            <person name="Saidin A."/>
            <person name="Kumar S.V."/>
        </authorList>
    </citation>
    <scope>NUCLEOTIDE SEQUENCE [LARGE SCALE GENOMIC DNA]</scope>
    <source>
        <strain evidence="12">cv. MD2</strain>
        <tissue evidence="11">Leaf</tissue>
    </source>
</reference>
<keyword evidence="5 9" id="KW-1133">Transmembrane helix</keyword>
<name>A0A199UYV0_ANACO</name>
<dbReference type="Proteomes" id="UP000092600">
    <property type="component" value="Unassembled WGS sequence"/>
</dbReference>
<comment type="subcellular location">
    <subcellularLocation>
        <location evidence="1">Membrane</location>
        <topology evidence="1">Multi-pass membrane protein</topology>
    </subcellularLocation>
</comment>
<evidence type="ECO:0000256" key="8">
    <source>
        <dbReference type="ARBA" id="ARBA00044504"/>
    </source>
</evidence>
<gene>
    <name evidence="11" type="ORF">ACMD2_07699</name>
</gene>
<evidence type="ECO:0000313" key="11">
    <source>
        <dbReference type="EMBL" id="OAY69959.1"/>
    </source>
</evidence>
<dbReference type="Gene3D" id="1.20.1250.20">
    <property type="entry name" value="MFS general substrate transporter like domains"/>
    <property type="match status" value="1"/>
</dbReference>
<dbReference type="STRING" id="4615.A0A199UYV0"/>
<evidence type="ECO:0000256" key="3">
    <source>
        <dbReference type="ARBA" id="ARBA00022692"/>
    </source>
</evidence>
<dbReference type="InterPro" id="IPR020846">
    <property type="entry name" value="MFS_dom"/>
</dbReference>
<evidence type="ECO:0000256" key="5">
    <source>
        <dbReference type="ARBA" id="ARBA00022989"/>
    </source>
</evidence>
<dbReference type="SUPFAM" id="SSF103473">
    <property type="entry name" value="MFS general substrate transporter"/>
    <property type="match status" value="1"/>
</dbReference>
<accession>A0A199UYV0</accession>
<keyword evidence="2" id="KW-0592">Phosphate transport</keyword>
<feature type="transmembrane region" description="Helical" evidence="9">
    <location>
        <begin position="490"/>
        <end position="512"/>
    </location>
</feature>
<dbReference type="Pfam" id="PF00083">
    <property type="entry name" value="Sugar_tr"/>
    <property type="match status" value="1"/>
</dbReference>
<evidence type="ECO:0000256" key="7">
    <source>
        <dbReference type="ARBA" id="ARBA00032043"/>
    </source>
</evidence>
<feature type="transmembrane region" description="Helical" evidence="9">
    <location>
        <begin position="375"/>
        <end position="397"/>
    </location>
</feature>
<comment type="similarity">
    <text evidence="8">Belongs to the major facilitator superfamily. Phosphate:H(+) symporter (TC 2.A.1.9) family.</text>
</comment>
<dbReference type="InterPro" id="IPR005828">
    <property type="entry name" value="MFS_sugar_transport-like"/>
</dbReference>
<feature type="transmembrane region" description="Helical" evidence="9">
    <location>
        <begin position="139"/>
        <end position="159"/>
    </location>
</feature>
<evidence type="ECO:0000256" key="9">
    <source>
        <dbReference type="SAM" id="Phobius"/>
    </source>
</evidence>
<organism evidence="11 12">
    <name type="scientific">Ananas comosus</name>
    <name type="common">Pineapple</name>
    <name type="synonym">Ananas ananas</name>
    <dbReference type="NCBI Taxonomy" id="4615"/>
    <lineage>
        <taxon>Eukaryota</taxon>
        <taxon>Viridiplantae</taxon>
        <taxon>Streptophyta</taxon>
        <taxon>Embryophyta</taxon>
        <taxon>Tracheophyta</taxon>
        <taxon>Spermatophyta</taxon>
        <taxon>Magnoliopsida</taxon>
        <taxon>Liliopsida</taxon>
        <taxon>Poales</taxon>
        <taxon>Bromeliaceae</taxon>
        <taxon>Bromelioideae</taxon>
        <taxon>Ananas</taxon>
    </lineage>
</organism>
<dbReference type="AlphaFoldDB" id="A0A199UYV0"/>
<keyword evidence="6 9" id="KW-0472">Membrane</keyword>
<evidence type="ECO:0000256" key="1">
    <source>
        <dbReference type="ARBA" id="ARBA00004141"/>
    </source>
</evidence>
<feature type="transmembrane region" description="Helical" evidence="9">
    <location>
        <begin position="468"/>
        <end position="484"/>
    </location>
</feature>
<feature type="transmembrane region" description="Helical" evidence="9">
    <location>
        <begin position="259"/>
        <end position="278"/>
    </location>
</feature>
<feature type="transmembrane region" description="Helical" evidence="9">
    <location>
        <begin position="229"/>
        <end position="247"/>
    </location>
</feature>
<evidence type="ECO:0000259" key="10">
    <source>
        <dbReference type="PROSITE" id="PS50850"/>
    </source>
</evidence>
<feature type="transmembrane region" description="Helical" evidence="9">
    <location>
        <begin position="435"/>
        <end position="456"/>
    </location>
</feature>
<dbReference type="GO" id="GO:0015293">
    <property type="term" value="F:symporter activity"/>
    <property type="evidence" value="ECO:0007669"/>
    <property type="project" value="UniProtKB-KW"/>
</dbReference>
<protein>
    <recommendedName>
        <fullName evidence="7">H(+)/Pi cotransporter</fullName>
    </recommendedName>
</protein>
<dbReference type="InterPro" id="IPR036259">
    <property type="entry name" value="MFS_trans_sf"/>
</dbReference>
<feature type="transmembrane region" description="Helical" evidence="9">
    <location>
        <begin position="171"/>
        <end position="188"/>
    </location>
</feature>
<dbReference type="GO" id="GO:0006817">
    <property type="term" value="P:phosphate ion transport"/>
    <property type="evidence" value="ECO:0007669"/>
    <property type="project" value="UniProtKB-KW"/>
</dbReference>
<dbReference type="PANTHER" id="PTHR24064">
    <property type="entry name" value="SOLUTE CARRIER FAMILY 22 MEMBER"/>
    <property type="match status" value="1"/>
</dbReference>
<comment type="caution">
    <text evidence="11">The sequence shown here is derived from an EMBL/GenBank/DDBJ whole genome shotgun (WGS) entry which is preliminary data.</text>
</comment>
<keyword evidence="2" id="KW-0813">Transport</keyword>
<keyword evidence="3 9" id="KW-0812">Transmembrane</keyword>
<feature type="transmembrane region" description="Helical" evidence="9">
    <location>
        <begin position="406"/>
        <end position="429"/>
    </location>
</feature>
<proteinExistence type="inferred from homology"/>
<evidence type="ECO:0000256" key="4">
    <source>
        <dbReference type="ARBA" id="ARBA00022847"/>
    </source>
</evidence>
<feature type="domain" description="Major facilitator superfamily (MFS) profile" evidence="10">
    <location>
        <begin position="63"/>
        <end position="517"/>
    </location>
</feature>
<feature type="transmembrane region" description="Helical" evidence="9">
    <location>
        <begin position="343"/>
        <end position="363"/>
    </location>
</feature>
<keyword evidence="4" id="KW-0769">Symport</keyword>
<sequence length="539" mass="57592">MADSAPLLLPSYTSASEETHPPLPLPLPLPQHCGVDGDKHAVRSIDDAIEACVGRTGSAQLLRAIFVALAWVFDAQQTFISVFADAHPSWHCTDTDARACSAAAASTPCGLPPGAWAWDLPASASVVSDWALECAGPSLVSLPASSFFLGCVLGGLVLATLADSALGRKGMLFASCFIMSLTGILTAFSPNVWAYSALRFVCGFGRAMVGSSALVLCNEMVGRKWRDRISICGFFCFTLGFLSLPALAYANRRSSWRQLYLWTSVSSLCYTILLHFLIHESPRWLFVRGRRDEAVAALKQIAVSAGSNSVNSSFSSLYNVGGEETWNADVFSAVKMLYEKKWAFRRLAAVMIVGFGVGIVYYGMPLNVGNLGSNLYLSVTFNALAELPSSLVTFLLIGKLNRRGSVILFAAVSGACSVACVYIASPAWARMAVEVVSFFSACTAFNITLIFAIELFPTCVRNSAISMAREAIVLGGALAPLLVAEGRKRGLFVSFGVFGLAIGCCGLFAACLPETRGRSICDTLEEEEHKQTIDSSATV</sequence>
<dbReference type="GO" id="GO:0016020">
    <property type="term" value="C:membrane"/>
    <property type="evidence" value="ECO:0007669"/>
    <property type="project" value="UniProtKB-SubCell"/>
</dbReference>
<evidence type="ECO:0000256" key="2">
    <source>
        <dbReference type="ARBA" id="ARBA00022592"/>
    </source>
</evidence>